<protein>
    <recommendedName>
        <fullName evidence="3">C1q domain-containing protein</fullName>
    </recommendedName>
</protein>
<evidence type="ECO:0000313" key="1">
    <source>
        <dbReference type="EMBL" id="QPB44592.1"/>
    </source>
</evidence>
<accession>A0A7S7YG59</accession>
<evidence type="ECO:0008006" key="3">
    <source>
        <dbReference type="Google" id="ProtNLM"/>
    </source>
</evidence>
<dbReference type="InterPro" id="IPR008983">
    <property type="entry name" value="Tumour_necrosis_fac-like_dom"/>
</dbReference>
<name>A0A7S7YG59_9VIRU</name>
<dbReference type="EMBL" id="MW018138">
    <property type="protein sequence ID" value="QPB44592.1"/>
    <property type="molecule type" value="Genomic_DNA"/>
</dbReference>
<reference evidence="1 2" key="1">
    <citation type="submission" date="2020-09" db="EMBL/GenBank/DDBJ databases">
        <authorList>
            <person name="Zhang R."/>
            <person name="Garcia K."/>
            <person name="Ogata H."/>
        </authorList>
    </citation>
    <scope>NUCLEOTIDE SEQUENCE [LARGE SCALE GENOMIC DNA]</scope>
    <source>
        <strain evidence="2">stheno</strain>
    </source>
</reference>
<dbReference type="Proteomes" id="UP001162098">
    <property type="component" value="Segment"/>
</dbReference>
<keyword evidence="2" id="KW-1185">Reference proteome</keyword>
<dbReference type="SUPFAM" id="SSF49842">
    <property type="entry name" value="TNF-like"/>
    <property type="match status" value="1"/>
</dbReference>
<proteinExistence type="predicted"/>
<dbReference type="Gene3D" id="2.60.120.40">
    <property type="match status" value="1"/>
</dbReference>
<dbReference type="KEGG" id="vg:80543788"/>
<organism evidence="1 2">
    <name type="scientific">Medusavirus stheno T3</name>
    <dbReference type="NCBI Taxonomy" id="3069717"/>
    <lineage>
        <taxon>Viruses</taxon>
        <taxon>Varidnaviria</taxon>
        <taxon>Bamfordvirae</taxon>
        <taxon>Nucleocytoviricota</taxon>
        <taxon>Megaviricetes</taxon>
        <taxon>Mamonoviridae</taxon>
        <taxon>Medusavirus</taxon>
        <taxon>Medusavirus sthenus</taxon>
    </lineage>
</organism>
<evidence type="ECO:0000313" key="2">
    <source>
        <dbReference type="Proteomes" id="UP001162098"/>
    </source>
</evidence>
<sequence>MEIEPYIVSDALYLPNTVDIEPSLLVKDADGFLHASTISTHDMYELIYMTNAPIFEVWCIPPGNMVRNESSNGVYTLGNWQAAKPEVRNETTPISAAVLNYFDDSDGALDLTTGIFTVPVSGTYRHSMTMQVKNFTSSRGSSGVFVQINGVRTVGEYYRNAGDNAFAEYHHFNAELWHNAGDQIAFSTITNGGDGVSGTFARWVVVRAATDLPEDVA</sequence>